<comment type="catalytic activity">
    <reaction evidence="2">
        <text>alpha-D-glucosamine 6-phosphate + H2O = beta-D-fructose 6-phosphate + NH4(+)</text>
        <dbReference type="Rhea" id="RHEA:12172"/>
        <dbReference type="ChEBI" id="CHEBI:15377"/>
        <dbReference type="ChEBI" id="CHEBI:28938"/>
        <dbReference type="ChEBI" id="CHEBI:57634"/>
        <dbReference type="ChEBI" id="CHEBI:75989"/>
        <dbReference type="EC" id="3.5.99.6"/>
    </reaction>
</comment>
<evidence type="ECO:0000313" key="4">
    <source>
        <dbReference type="EMBL" id="MFC3701307.1"/>
    </source>
</evidence>
<dbReference type="Pfam" id="PF01182">
    <property type="entry name" value="Glucosamine_iso"/>
    <property type="match status" value="1"/>
</dbReference>
<comment type="function">
    <text evidence="2">Catalyzes the reversible isomerization-deamination of glucosamine 6-phosphate (GlcN6P) to form fructose 6-phosphate (Fru6P) and ammonium ion.</text>
</comment>
<evidence type="ECO:0000313" key="5">
    <source>
        <dbReference type="Proteomes" id="UP001595710"/>
    </source>
</evidence>
<organism evidence="4 5">
    <name type="scientific">Reinekea marina</name>
    <dbReference type="NCBI Taxonomy" id="1310421"/>
    <lineage>
        <taxon>Bacteria</taxon>
        <taxon>Pseudomonadati</taxon>
        <taxon>Pseudomonadota</taxon>
        <taxon>Gammaproteobacteria</taxon>
        <taxon>Oceanospirillales</taxon>
        <taxon>Saccharospirillaceae</taxon>
        <taxon>Reinekea</taxon>
    </lineage>
</organism>
<evidence type="ECO:0000256" key="2">
    <source>
        <dbReference type="HAMAP-Rule" id="MF_01241"/>
    </source>
</evidence>
<dbReference type="EC" id="3.5.99.6" evidence="2"/>
<dbReference type="InterPro" id="IPR018321">
    <property type="entry name" value="Glucosamine6P_isomerase_CS"/>
</dbReference>
<dbReference type="Proteomes" id="UP001595710">
    <property type="component" value="Unassembled WGS sequence"/>
</dbReference>
<dbReference type="GO" id="GO:0004342">
    <property type="term" value="F:glucosamine-6-phosphate deaminase activity"/>
    <property type="evidence" value="ECO:0007669"/>
    <property type="project" value="UniProtKB-EC"/>
</dbReference>
<dbReference type="EMBL" id="JBHRYN010000008">
    <property type="protein sequence ID" value="MFC3701307.1"/>
    <property type="molecule type" value="Genomic_DNA"/>
</dbReference>
<dbReference type="NCBIfam" id="NF001684">
    <property type="entry name" value="PRK00443.1-4"/>
    <property type="match status" value="1"/>
</dbReference>
<dbReference type="InterPro" id="IPR006148">
    <property type="entry name" value="Glc/Gal-6P_isomerase"/>
</dbReference>
<sequence>MRVVILENAKAVANFGADKIASLIKTKPQCTLGLATGSTPIKLYQQLIEQYKSQQLSFSDVSTFNLDEYLGLDGLHPQSYRYFMNENLFDHIDIDKRNTYVPIGNTSHPDQACFEFEQTLKSKGGVDLQLLGIGRNGHIGFNEPSSSLTSRTRVKTLTEDTINANKRFFKKEEFQPHLAITMGIGTISEAREVLLLATGYDKADAIQNAVEGPLAARCPASILQLHPNVTFVIDEKAAQKLQDIAFYKHIERENMRLKERTAR</sequence>
<feature type="active site" description="Proton acceptor; for ring-opening step" evidence="2">
    <location>
        <position position="138"/>
    </location>
</feature>
<feature type="domain" description="Glucosamine/galactosamine-6-phosphate isomerase" evidence="3">
    <location>
        <begin position="9"/>
        <end position="224"/>
    </location>
</feature>
<name>A0ABV7WQ83_9GAMM</name>
<feature type="active site" description="For ring-opening step" evidence="2">
    <location>
        <position position="136"/>
    </location>
</feature>
<feature type="active site" description="For ring-opening step" evidence="2">
    <location>
        <position position="143"/>
    </location>
</feature>
<dbReference type="RefSeq" id="WP_290282691.1">
    <property type="nucleotide sequence ID" value="NZ_JAUFQI010000001.1"/>
</dbReference>
<comment type="caution">
    <text evidence="4">The sequence shown here is derived from an EMBL/GenBank/DDBJ whole genome shotgun (WGS) entry which is preliminary data.</text>
</comment>
<keyword evidence="5" id="KW-1185">Reference proteome</keyword>
<comment type="similarity">
    <text evidence="2">Belongs to the glucosamine/galactosamine-6-phosphate isomerase family. NagB subfamily.</text>
</comment>
<dbReference type="InterPro" id="IPR004547">
    <property type="entry name" value="Glucosamine6P_isomerase"/>
</dbReference>
<evidence type="ECO:0000256" key="1">
    <source>
        <dbReference type="ARBA" id="ARBA00022801"/>
    </source>
</evidence>
<dbReference type="PANTHER" id="PTHR11280:SF5">
    <property type="entry name" value="GLUCOSAMINE-6-PHOSPHATE ISOMERASE"/>
    <property type="match status" value="1"/>
</dbReference>
<evidence type="ECO:0000259" key="3">
    <source>
        <dbReference type="Pfam" id="PF01182"/>
    </source>
</evidence>
<gene>
    <name evidence="2 4" type="primary">nagB</name>
    <name evidence="4" type="ORF">ACFOND_06600</name>
</gene>
<comment type="caution">
    <text evidence="2">Lacks conserved residue(s) required for the propagation of feature annotation.</text>
</comment>
<feature type="site" description="Part of the allosteric site" evidence="2">
    <location>
        <position position="153"/>
    </location>
</feature>
<dbReference type="HAMAP" id="MF_01241">
    <property type="entry name" value="GlcN6P_deamin"/>
    <property type="match status" value="1"/>
</dbReference>
<dbReference type="PROSITE" id="PS01161">
    <property type="entry name" value="GLC_GALNAC_ISOMERASE"/>
    <property type="match status" value="1"/>
</dbReference>
<dbReference type="PANTHER" id="PTHR11280">
    <property type="entry name" value="GLUCOSAMINE-6-PHOSPHATE ISOMERASE"/>
    <property type="match status" value="1"/>
</dbReference>
<dbReference type="CDD" id="cd01399">
    <property type="entry name" value="GlcN6P_deaminase"/>
    <property type="match status" value="1"/>
</dbReference>
<dbReference type="SUPFAM" id="SSF100950">
    <property type="entry name" value="NagB/RpiA/CoA transferase-like"/>
    <property type="match status" value="1"/>
</dbReference>
<keyword evidence="2" id="KW-0119">Carbohydrate metabolism</keyword>
<comment type="activity regulation">
    <text evidence="2">Allosterically activated by N-acetylglucosamine 6-phosphate (GlcNAc6P).</text>
</comment>
<keyword evidence="2" id="KW-0021">Allosteric enzyme</keyword>
<dbReference type="NCBIfam" id="TIGR00502">
    <property type="entry name" value="nagB"/>
    <property type="match status" value="1"/>
</dbReference>
<proteinExistence type="inferred from homology"/>
<feature type="site" description="Part of the allosteric site" evidence="2">
    <location>
        <position position="156"/>
    </location>
</feature>
<feature type="active site" description="Proton acceptor; for enolization step" evidence="2">
    <location>
        <position position="67"/>
    </location>
</feature>
<reference evidence="5" key="1">
    <citation type="journal article" date="2019" name="Int. J. Syst. Evol. Microbiol.">
        <title>The Global Catalogue of Microorganisms (GCM) 10K type strain sequencing project: providing services to taxonomists for standard genome sequencing and annotation.</title>
        <authorList>
            <consortium name="The Broad Institute Genomics Platform"/>
            <consortium name="The Broad Institute Genome Sequencing Center for Infectious Disease"/>
            <person name="Wu L."/>
            <person name="Ma J."/>
        </authorList>
    </citation>
    <scope>NUCLEOTIDE SEQUENCE [LARGE SCALE GENOMIC DNA]</scope>
    <source>
        <strain evidence="5">CECT 8288</strain>
    </source>
</reference>
<dbReference type="Gene3D" id="3.40.50.1360">
    <property type="match status" value="1"/>
</dbReference>
<keyword evidence="1 2" id="KW-0378">Hydrolase</keyword>
<protein>
    <recommendedName>
        <fullName evidence="2">Glucosamine-6-phosphate deaminase</fullName>
        <ecNumber evidence="2">3.5.99.6</ecNumber>
    </recommendedName>
    <alternativeName>
        <fullName evidence="2">GlcN6P deaminase</fullName>
        <shortName evidence="2">GNPDA</shortName>
    </alternativeName>
    <alternativeName>
        <fullName evidence="2">Glucosamine-6-phosphate isomerase</fullName>
    </alternativeName>
</protein>
<comment type="subunit">
    <text evidence="2">Homohexamer.</text>
</comment>
<feature type="site" description="Part of the allosteric site" evidence="2">
    <location>
        <position position="155"/>
    </location>
</feature>
<accession>A0ABV7WQ83</accession>
<dbReference type="InterPro" id="IPR037171">
    <property type="entry name" value="NagB/RpiA_transferase-like"/>
</dbReference>
<comment type="pathway">
    <text evidence="2">Amino-sugar metabolism; N-acetylneuraminate degradation; D-fructose 6-phosphate from N-acetylneuraminate: step 5/5.</text>
</comment>
<feature type="site" description="Part of the allosteric site" evidence="2">
    <location>
        <position position="146"/>
    </location>
</feature>